<feature type="transmembrane region" description="Helical" evidence="1">
    <location>
        <begin position="363"/>
        <end position="384"/>
    </location>
</feature>
<reference evidence="2 3" key="1">
    <citation type="submission" date="2017-04" db="EMBL/GenBank/DDBJ databases">
        <title>Genome Sequence of the Model Brown-Rot Fungus Postia placenta SB12.</title>
        <authorList>
            <consortium name="DOE Joint Genome Institute"/>
            <person name="Gaskell J."/>
            <person name="Kersten P."/>
            <person name="Larrondo L.F."/>
            <person name="Canessa P."/>
            <person name="Martinez D."/>
            <person name="Hibbett D."/>
            <person name="Schmoll M."/>
            <person name="Kubicek C.P."/>
            <person name="Martinez A.T."/>
            <person name="Yadav J."/>
            <person name="Master E."/>
            <person name="Magnuson J.K."/>
            <person name="James T."/>
            <person name="Yaver D."/>
            <person name="Berka R."/>
            <person name="Labutti K."/>
            <person name="Lipzen A."/>
            <person name="Aerts A."/>
            <person name="Barry K."/>
            <person name="Henrissat B."/>
            <person name="Blanchette R."/>
            <person name="Grigoriev I."/>
            <person name="Cullen D."/>
        </authorList>
    </citation>
    <scope>NUCLEOTIDE SEQUENCE [LARGE SCALE GENOMIC DNA]</scope>
    <source>
        <strain evidence="2 3">MAD-698-R-SB12</strain>
    </source>
</reference>
<evidence type="ECO:0000313" key="3">
    <source>
        <dbReference type="Proteomes" id="UP000194127"/>
    </source>
</evidence>
<dbReference type="Proteomes" id="UP000194127">
    <property type="component" value="Unassembled WGS sequence"/>
</dbReference>
<dbReference type="OrthoDB" id="10280098at2759"/>
<keyword evidence="3" id="KW-1185">Reference proteome</keyword>
<name>A0A1X6MU78_9APHY</name>
<feature type="transmembrane region" description="Helical" evidence="1">
    <location>
        <begin position="303"/>
        <end position="322"/>
    </location>
</feature>
<organism evidence="2 3">
    <name type="scientific">Postia placenta MAD-698-R-SB12</name>
    <dbReference type="NCBI Taxonomy" id="670580"/>
    <lineage>
        <taxon>Eukaryota</taxon>
        <taxon>Fungi</taxon>
        <taxon>Dikarya</taxon>
        <taxon>Basidiomycota</taxon>
        <taxon>Agaricomycotina</taxon>
        <taxon>Agaricomycetes</taxon>
        <taxon>Polyporales</taxon>
        <taxon>Adustoporiaceae</taxon>
        <taxon>Rhodonia</taxon>
    </lineage>
</organism>
<evidence type="ECO:0000256" key="1">
    <source>
        <dbReference type="SAM" id="Phobius"/>
    </source>
</evidence>
<protein>
    <submittedName>
        <fullName evidence="2">Uncharacterized protein</fullName>
    </submittedName>
</protein>
<sequence>MYLVNVAADRKCSCETVNQFFVVSGTLVFITSNGWDFQYLQACSGRRWLPTLAILFLGLVPVTVEIYHAAAQSNAFVVFLVVGQPLCAFTNSISQSLVNKVKRNAMKRVIHSPLAIILLKTGVLFLFLNVAQLATINVQQAAYVSSLVAPITLITIWRFLILMSLRQLRHRQNGNENTEIQGTYPQSTSIEEPDSSFLNNKGAPLEFAANYEESINYRLQRYYGTLTSGVCRRVDRSVAHERNKDQLVHQLLAGWELRCTAMSLLFIISRYIALVYVVAAVLVDSRWETDQVYAVSGRCWLPTLAVATLGVVPMGVAILDGIEEGHPFTMSLGSVSACGLTSSLSLKVYHKMRREPLMRTMQAPLPTFLVKAGVVQFMYIPIFFR</sequence>
<feature type="transmembrane region" description="Helical" evidence="1">
    <location>
        <begin position="264"/>
        <end position="283"/>
    </location>
</feature>
<feature type="transmembrane region" description="Helical" evidence="1">
    <location>
        <begin position="49"/>
        <end position="69"/>
    </location>
</feature>
<feature type="transmembrane region" description="Helical" evidence="1">
    <location>
        <begin position="141"/>
        <end position="161"/>
    </location>
</feature>
<dbReference type="RefSeq" id="XP_024336604.1">
    <property type="nucleotide sequence ID" value="XM_024479482.1"/>
</dbReference>
<dbReference type="GeneID" id="36324432"/>
<dbReference type="AlphaFoldDB" id="A0A1X6MU78"/>
<accession>A0A1X6MU78</accession>
<dbReference type="EMBL" id="KZ110601">
    <property type="protein sequence ID" value="OSX59810.1"/>
    <property type="molecule type" value="Genomic_DNA"/>
</dbReference>
<keyword evidence="1" id="KW-0472">Membrane</keyword>
<feature type="transmembrane region" description="Helical" evidence="1">
    <location>
        <begin position="20"/>
        <end position="37"/>
    </location>
</feature>
<keyword evidence="1" id="KW-0812">Transmembrane</keyword>
<keyword evidence="1" id="KW-1133">Transmembrane helix</keyword>
<proteinExistence type="predicted"/>
<feature type="transmembrane region" description="Helical" evidence="1">
    <location>
        <begin position="114"/>
        <end position="135"/>
    </location>
</feature>
<gene>
    <name evidence="2" type="ORF">POSPLADRAFT_1048281</name>
</gene>
<evidence type="ECO:0000313" key="2">
    <source>
        <dbReference type="EMBL" id="OSX59810.1"/>
    </source>
</evidence>
<feature type="transmembrane region" description="Helical" evidence="1">
    <location>
        <begin position="75"/>
        <end position="93"/>
    </location>
</feature>